<dbReference type="EMBL" id="WHVL01000002">
    <property type="protein sequence ID" value="MCB8888834.1"/>
    <property type="molecule type" value="Genomic_DNA"/>
</dbReference>
<organism evidence="2 3">
    <name type="scientific">Vreelandella malpeensis</name>
    <dbReference type="NCBI Taxonomy" id="1172368"/>
    <lineage>
        <taxon>Bacteria</taxon>
        <taxon>Pseudomonadati</taxon>
        <taxon>Pseudomonadota</taxon>
        <taxon>Gammaproteobacteria</taxon>
        <taxon>Oceanospirillales</taxon>
        <taxon>Halomonadaceae</taxon>
        <taxon>Vreelandella</taxon>
    </lineage>
</organism>
<proteinExistence type="predicted"/>
<feature type="transmembrane region" description="Helical" evidence="1">
    <location>
        <begin position="188"/>
        <end position="205"/>
    </location>
</feature>
<evidence type="ECO:0000256" key="1">
    <source>
        <dbReference type="SAM" id="Phobius"/>
    </source>
</evidence>
<dbReference type="Proteomes" id="UP001319882">
    <property type="component" value="Unassembled WGS sequence"/>
</dbReference>
<keyword evidence="3" id="KW-1185">Reference proteome</keyword>
<keyword evidence="1" id="KW-1133">Transmembrane helix</keyword>
<feature type="transmembrane region" description="Helical" evidence="1">
    <location>
        <begin position="75"/>
        <end position="92"/>
    </location>
</feature>
<evidence type="ECO:0000313" key="2">
    <source>
        <dbReference type="EMBL" id="MCB8888834.1"/>
    </source>
</evidence>
<evidence type="ECO:0000313" key="3">
    <source>
        <dbReference type="Proteomes" id="UP001319882"/>
    </source>
</evidence>
<feature type="transmembrane region" description="Helical" evidence="1">
    <location>
        <begin position="107"/>
        <end position="125"/>
    </location>
</feature>
<gene>
    <name evidence="2" type="ORF">GEV37_06865</name>
</gene>
<accession>A0ABS8DRB2</accession>
<keyword evidence="1" id="KW-0472">Membrane</keyword>
<dbReference type="RefSeq" id="WP_227389493.1">
    <property type="nucleotide sequence ID" value="NZ_JBHSCJ010000010.1"/>
</dbReference>
<feature type="transmembrane region" description="Helical" evidence="1">
    <location>
        <begin position="20"/>
        <end position="39"/>
    </location>
</feature>
<feature type="transmembrane region" description="Helical" evidence="1">
    <location>
        <begin position="137"/>
        <end position="156"/>
    </location>
</feature>
<keyword evidence="1" id="KW-0812">Transmembrane</keyword>
<name>A0ABS8DRB2_9GAMM</name>
<sequence>MSLPPPHWPIDFKTTLMRAILYVLFIAAITQGAYLEALYMPELRFSEYGFTELTQTAVLATCCLMLLYVRHVLKVWPTVTLLLFAFIASSLVREQDYFLDEYVARHTWKILVALIVIPSIAWIVIKRHAFLDEFRHYSNTFAFGLFAGGVLTTYVFSRLYGRSIFWQAVLEDNYVRDFKDAAEEVVELLGYSLILFATLELLLLARRMHLRRKASQTLL</sequence>
<comment type="caution">
    <text evidence="2">The sequence shown here is derived from an EMBL/GenBank/DDBJ whole genome shotgun (WGS) entry which is preliminary data.</text>
</comment>
<protein>
    <submittedName>
        <fullName evidence="2">Uncharacterized protein</fullName>
    </submittedName>
</protein>
<reference evidence="2 3" key="1">
    <citation type="journal article" date="2021" name="Sci. Rep.">
        <title>Genome analysis of a halophilic bacterium Halomonas malpeensis YU-PRIM-29(T) reveals its exopolysaccharide and pigment producing capabilities.</title>
        <authorList>
            <person name="Athmika"/>
            <person name="Ghate S.D."/>
            <person name="Arun A.B."/>
            <person name="Rao S.S."/>
            <person name="Kumar S.T.A."/>
            <person name="Kandiyil M.K."/>
            <person name="Saptami K."/>
            <person name="Rekha P.D."/>
        </authorList>
    </citation>
    <scope>NUCLEOTIDE SEQUENCE [LARGE SCALE GENOMIC DNA]</scope>
    <source>
        <strain evidence="3">prim 29</strain>
    </source>
</reference>